<dbReference type="GO" id="GO:0005975">
    <property type="term" value="P:carbohydrate metabolic process"/>
    <property type="evidence" value="ECO:0007669"/>
    <property type="project" value="InterPro"/>
</dbReference>
<dbReference type="SUPFAM" id="SSF48208">
    <property type="entry name" value="Six-hairpin glycosidases"/>
    <property type="match status" value="1"/>
</dbReference>
<dbReference type="Proteomes" id="UP000800035">
    <property type="component" value="Unassembled WGS sequence"/>
</dbReference>
<accession>A0A6A5TDS8</accession>
<reference evidence="8" key="1">
    <citation type="journal article" date="2020" name="Stud. Mycol.">
        <title>101 Dothideomycetes genomes: a test case for predicting lifestyles and emergence of pathogens.</title>
        <authorList>
            <person name="Haridas S."/>
            <person name="Albert R."/>
            <person name="Binder M."/>
            <person name="Bloem J."/>
            <person name="Labutti K."/>
            <person name="Salamov A."/>
            <person name="Andreopoulos B."/>
            <person name="Baker S."/>
            <person name="Barry K."/>
            <person name="Bills G."/>
            <person name="Bluhm B."/>
            <person name="Cannon C."/>
            <person name="Castanera R."/>
            <person name="Culley D."/>
            <person name="Daum C."/>
            <person name="Ezra D."/>
            <person name="Gonzalez J."/>
            <person name="Henrissat B."/>
            <person name="Kuo A."/>
            <person name="Liang C."/>
            <person name="Lipzen A."/>
            <person name="Lutzoni F."/>
            <person name="Magnuson J."/>
            <person name="Mondo S."/>
            <person name="Nolan M."/>
            <person name="Ohm R."/>
            <person name="Pangilinan J."/>
            <person name="Park H.-J."/>
            <person name="Ramirez L."/>
            <person name="Alfaro M."/>
            <person name="Sun H."/>
            <person name="Tritt A."/>
            <person name="Yoshinaga Y."/>
            <person name="Zwiers L.-H."/>
            <person name="Turgeon B."/>
            <person name="Goodwin S."/>
            <person name="Spatafora J."/>
            <person name="Crous P."/>
            <person name="Grigoriev I."/>
        </authorList>
    </citation>
    <scope>NUCLEOTIDE SEQUENCE</scope>
    <source>
        <strain evidence="8">CBS 675.92</strain>
    </source>
</reference>
<feature type="domain" description="Alpha-L-rhamnosidase six-hairpin glycosidase" evidence="6">
    <location>
        <begin position="448"/>
        <end position="797"/>
    </location>
</feature>
<evidence type="ECO:0000259" key="5">
    <source>
        <dbReference type="Pfam" id="PF08531"/>
    </source>
</evidence>
<dbReference type="InterPro" id="IPR008928">
    <property type="entry name" value="6-hairpin_glycosidase_sf"/>
</dbReference>
<organism evidence="8 9">
    <name type="scientific">Byssothecium circinans</name>
    <dbReference type="NCBI Taxonomy" id="147558"/>
    <lineage>
        <taxon>Eukaryota</taxon>
        <taxon>Fungi</taxon>
        <taxon>Dikarya</taxon>
        <taxon>Ascomycota</taxon>
        <taxon>Pezizomycotina</taxon>
        <taxon>Dothideomycetes</taxon>
        <taxon>Pleosporomycetidae</taxon>
        <taxon>Pleosporales</taxon>
        <taxon>Massarineae</taxon>
        <taxon>Massarinaceae</taxon>
        <taxon>Byssothecium</taxon>
    </lineage>
</organism>
<evidence type="ECO:0000256" key="3">
    <source>
        <dbReference type="ARBA" id="ARBA00022801"/>
    </source>
</evidence>
<name>A0A6A5TDS8_9PLEO</name>
<dbReference type="InterPro" id="IPR035396">
    <property type="entry name" value="Bac_rhamnosid6H"/>
</dbReference>
<dbReference type="GO" id="GO:0030596">
    <property type="term" value="F:alpha-L-rhamnosidase activity"/>
    <property type="evidence" value="ECO:0007669"/>
    <property type="project" value="UniProtKB-EC"/>
</dbReference>
<feature type="domain" description="Bacterial alpha-L-rhamnosidase N-terminal" evidence="5">
    <location>
        <begin position="154"/>
        <end position="328"/>
    </location>
</feature>
<dbReference type="Gene3D" id="2.60.120.260">
    <property type="entry name" value="Galactose-binding domain-like"/>
    <property type="match status" value="2"/>
</dbReference>
<dbReference type="EMBL" id="ML977031">
    <property type="protein sequence ID" value="KAF1949812.1"/>
    <property type="molecule type" value="Genomic_DNA"/>
</dbReference>
<sequence length="913" mass="102313">MSEFIQLFSPTFEHHHSGLGVSTSRPRVSWRFQQSDAAPRDWKQKSYEIEVSRSNNPPDSAYHVSPASILVPWPFEPLNSRETAQVRVRAFGGHHDESIPTTWSPWATVETGLLERACWQAQMITSSSIPTLDDSTMRPFRLRRMFFLPSDRGAIVKARLYSTAFGVYQPYLNGSRVGDLIMPPGWTSYHHRLSYQTFDVTDEVHADQENVLAFEVAEGWYAGRLGWDATNAQKYGTDVGVFAQLEVHHESGERFIVHTNSEWTCHPSPLLRSQIYDGETYDATKEDPEWCGPVTPGFRKATWTPARTIQEPHATLFSPDAPPVRITETVVPVEIITTASGKTIVDFGQNLVGRLMIKSIIGPVGHKISFIHAEVMENSELGIRPLRNARCTDEIILSGHEVKAWAPKFTFHGFRYVQVEGWDSAVGVSPALSLDVVVAMVAHSDMSRTGTFECSHPLVNKLHENVVWSMRGNFFSIPTDCPQRDERLGWTGDLQVFAPTGNFLYNTTGMLTSWLQDLAAEQKLRGGVPPLVVPNVLDHIYPVMPQAVWGDVAILLPWELYMASGDMEILRSQFESMRSWLDTGIRRGADNLWDDNLWQLGDWLDPRAPPDEPGEALTNGAMVADAYLVHVTSRMSEITELIGNIKDSARYNEQARNLKAAFLHKYMAPSGLLVSDTQTALALAIVFDLYDNTVQLEVAGARLEQLVRRGKFRVATGFSGTPIILHALTLTGREQVAYRMLQEKRCPSWLYPVTMGATTIWERWDSMRTDGSINPGEMTSFNHYALGAVANWLHAVVGGIRPKQAGWKSFFVTPRPGGTIRNAAVVYESPFGRIECSWSLESTEHGDHFEMHLLVPPNSEAWITLPDTALSTRRRQIVVGGGSHSFSCNLLEKDWPLTAIKTFLFEEDDGDVS</sequence>
<feature type="domain" description="Alpha-L-rhamnosidase C-terminal" evidence="7">
    <location>
        <begin position="799"/>
        <end position="872"/>
    </location>
</feature>
<evidence type="ECO:0000259" key="7">
    <source>
        <dbReference type="Pfam" id="PF17390"/>
    </source>
</evidence>
<dbReference type="InterPro" id="IPR016007">
    <property type="entry name" value="Alpha_rhamnosid"/>
</dbReference>
<dbReference type="PANTHER" id="PTHR33307:SF6">
    <property type="entry name" value="ALPHA-RHAMNOSIDASE (EUROFUNG)-RELATED"/>
    <property type="match status" value="1"/>
</dbReference>
<evidence type="ECO:0000256" key="1">
    <source>
        <dbReference type="ARBA" id="ARBA00001445"/>
    </source>
</evidence>
<dbReference type="InterPro" id="IPR035398">
    <property type="entry name" value="Bac_rhamnosid_C"/>
</dbReference>
<dbReference type="InterPro" id="IPR013783">
    <property type="entry name" value="Ig-like_fold"/>
</dbReference>
<dbReference type="Pfam" id="PF17390">
    <property type="entry name" value="Bac_rhamnosid_C"/>
    <property type="match status" value="1"/>
</dbReference>
<dbReference type="EC" id="3.2.1.40" evidence="2"/>
<gene>
    <name evidence="8" type="ORF">CC80DRAFT_554889</name>
</gene>
<dbReference type="AlphaFoldDB" id="A0A6A5TDS8"/>
<dbReference type="Gene3D" id="2.60.40.10">
    <property type="entry name" value="Immunoglobulins"/>
    <property type="match status" value="1"/>
</dbReference>
<protein>
    <recommendedName>
        <fullName evidence="2">alpha-L-rhamnosidase</fullName>
        <ecNumber evidence="2">3.2.1.40</ecNumber>
    </recommendedName>
</protein>
<evidence type="ECO:0000313" key="9">
    <source>
        <dbReference type="Proteomes" id="UP000800035"/>
    </source>
</evidence>
<feature type="domain" description="Alpha-L-rhamnosidase concanavalin-like" evidence="4">
    <location>
        <begin position="337"/>
        <end position="425"/>
    </location>
</feature>
<dbReference type="InterPro" id="IPR012341">
    <property type="entry name" value="6hp_glycosidase-like_sf"/>
</dbReference>
<evidence type="ECO:0000313" key="8">
    <source>
        <dbReference type="EMBL" id="KAF1949812.1"/>
    </source>
</evidence>
<evidence type="ECO:0000259" key="6">
    <source>
        <dbReference type="Pfam" id="PF17389"/>
    </source>
</evidence>
<dbReference type="InterPro" id="IPR008902">
    <property type="entry name" value="Rhamnosid_concanavalin"/>
</dbReference>
<dbReference type="Gene3D" id="1.50.10.10">
    <property type="match status" value="1"/>
</dbReference>
<dbReference type="Pfam" id="PF05592">
    <property type="entry name" value="Bac_rhamnosid"/>
    <property type="match status" value="1"/>
</dbReference>
<dbReference type="Gene3D" id="2.60.420.10">
    <property type="entry name" value="Maltose phosphorylase, domain 3"/>
    <property type="match status" value="1"/>
</dbReference>
<dbReference type="PANTHER" id="PTHR33307">
    <property type="entry name" value="ALPHA-RHAMNOSIDASE (EUROFUNG)"/>
    <property type="match status" value="1"/>
</dbReference>
<dbReference type="Pfam" id="PF08531">
    <property type="entry name" value="Bac_rhamnosid_N"/>
    <property type="match status" value="1"/>
</dbReference>
<dbReference type="PIRSF" id="PIRSF010631">
    <property type="entry name" value="A-rhamnsds"/>
    <property type="match status" value="1"/>
</dbReference>
<dbReference type="OrthoDB" id="10036721at2759"/>
<evidence type="ECO:0000256" key="2">
    <source>
        <dbReference type="ARBA" id="ARBA00012652"/>
    </source>
</evidence>
<dbReference type="InterPro" id="IPR013737">
    <property type="entry name" value="Bac_rhamnosid_N"/>
</dbReference>
<proteinExistence type="predicted"/>
<keyword evidence="9" id="KW-1185">Reference proteome</keyword>
<comment type="catalytic activity">
    <reaction evidence="1">
        <text>Hydrolysis of terminal non-reducing alpha-L-rhamnose residues in alpha-L-rhamnosides.</text>
        <dbReference type="EC" id="3.2.1.40"/>
    </reaction>
</comment>
<dbReference type="Pfam" id="PF17389">
    <property type="entry name" value="Bac_rhamnosid6H"/>
    <property type="match status" value="1"/>
</dbReference>
<evidence type="ECO:0000259" key="4">
    <source>
        <dbReference type="Pfam" id="PF05592"/>
    </source>
</evidence>
<keyword evidence="3" id="KW-0378">Hydrolase</keyword>
<dbReference type="Pfam" id="PF25788">
    <property type="entry name" value="Ig_Rha78A_N"/>
    <property type="match status" value="1"/>
</dbReference>